<keyword evidence="1" id="KW-0680">Restriction system</keyword>
<proteinExistence type="inferred from homology"/>
<accession>A0ABU0NDI6</accession>
<dbReference type="InterPro" id="IPR021191">
    <property type="entry name" value="Restrct_endonuc_II_DpnII"/>
</dbReference>
<dbReference type="EC" id="3.1.21.4" evidence="1"/>
<comment type="caution">
    <text evidence="3">The sequence shown here is derived from an EMBL/GenBank/DDBJ whole genome shotgun (WGS) entry which is preliminary data.</text>
</comment>
<dbReference type="Pfam" id="PF04556">
    <property type="entry name" value="DpnII"/>
    <property type="match status" value="1"/>
</dbReference>
<evidence type="ECO:0000259" key="2">
    <source>
        <dbReference type="Pfam" id="PF04556"/>
    </source>
</evidence>
<dbReference type="Proteomes" id="UP001236620">
    <property type="component" value="Unassembled WGS sequence"/>
</dbReference>
<gene>
    <name evidence="3" type="ORF">J2Z63_000137</name>
</gene>
<dbReference type="RefSeq" id="WP_307444051.1">
    <property type="nucleotide sequence ID" value="NZ_JAUSWP010000001.1"/>
</dbReference>
<organism evidence="3 4">
    <name type="scientific">Mycoplasma yeatsii</name>
    <dbReference type="NCBI Taxonomy" id="51365"/>
    <lineage>
        <taxon>Bacteria</taxon>
        <taxon>Bacillati</taxon>
        <taxon>Mycoplasmatota</taxon>
        <taxon>Mollicutes</taxon>
        <taxon>Mycoplasmataceae</taxon>
        <taxon>Mycoplasma</taxon>
    </lineage>
</organism>
<dbReference type="InterPro" id="IPR007637">
    <property type="entry name" value="Restrct_endonuc_II_DpnII-like"/>
</dbReference>
<comment type="function">
    <text evidence="1">A P subtype restriction enzyme that recognizes the double-stranded unmethylated sequence 5'-GATC-3'.</text>
</comment>
<dbReference type="InterPro" id="IPR011335">
    <property type="entry name" value="Restrct_endonuc-II-like"/>
</dbReference>
<evidence type="ECO:0000313" key="4">
    <source>
        <dbReference type="Proteomes" id="UP001236620"/>
    </source>
</evidence>
<sequence>MEKLDFNYWISNLQKTIVNWEYFVDFDKVFEKADKYKEELKLLSSIIGSDDIENDFENLIDKHPSVVNCLPILIAIRNTESENKIFIRENKDSILELEFDVEQYLTKDKYLKFFINTGLIRLFKDNRITNLNDYILDVEVGMDTNARKNRSGKIMESIVENQIIKAGYQKDKDYFSQMTIKQISKKFNIDLSKVSKNKRFDFVIVVGSNIYAIECNYYGTTGSKIQETWRSYQKILEDSKGIKNFNFVWVTDGQGWESSTKELEEIYYKWEHLYNIKDLEDGIFSKLKNNKL</sequence>
<keyword evidence="4" id="KW-1185">Reference proteome</keyword>
<protein>
    <recommendedName>
        <fullName evidence="1">Type-2 restriction enzyme</fullName>
        <ecNumber evidence="1">3.1.21.4</ecNumber>
    </recommendedName>
</protein>
<name>A0ABU0NDI6_9MOLU</name>
<keyword evidence="1 3" id="KW-0378">Hydrolase</keyword>
<feature type="domain" description="Restriction endonuclease type II DpnII-like" evidence="2">
    <location>
        <begin position="5"/>
        <end position="285"/>
    </location>
</feature>
<evidence type="ECO:0000313" key="3">
    <source>
        <dbReference type="EMBL" id="MDQ0567516.1"/>
    </source>
</evidence>
<reference evidence="3" key="1">
    <citation type="submission" date="2023-07" db="EMBL/GenBank/DDBJ databases">
        <title>Genomic Encyclopedia of Type Strains, Phase IV (KMG-IV): sequencing the most valuable type-strain genomes for metagenomic binning, comparative biology and taxonomic classification.</title>
        <authorList>
            <person name="Goeker M."/>
        </authorList>
    </citation>
    <scope>NUCLEOTIDE SEQUENCE [LARGE SCALE GENOMIC DNA]</scope>
    <source>
        <strain evidence="3">DSM 22019</strain>
    </source>
</reference>
<keyword evidence="1" id="KW-0255">Endonuclease</keyword>
<comment type="catalytic activity">
    <reaction evidence="1">
        <text>Endonucleolytic cleavage of DNA to give specific double-stranded fragments with terminal 5'-phosphates.</text>
        <dbReference type="EC" id="3.1.21.4"/>
    </reaction>
</comment>
<keyword evidence="1" id="KW-0540">Nuclease</keyword>
<dbReference type="PIRSF" id="PIRSF016080">
    <property type="entry name" value="Restrict_endonuc_II_DpmII"/>
    <property type="match status" value="1"/>
</dbReference>
<comment type="similarity">
    <text evidence="1">Belongs to the DpnII type II restriction endonuclease family.</text>
</comment>
<dbReference type="GO" id="GO:0009036">
    <property type="term" value="F:type II site-specific deoxyribonuclease activity"/>
    <property type="evidence" value="ECO:0007669"/>
    <property type="project" value="UniProtKB-EC"/>
</dbReference>
<evidence type="ECO:0000256" key="1">
    <source>
        <dbReference type="PIRNR" id="PIRNR016080"/>
    </source>
</evidence>
<dbReference type="SUPFAM" id="SSF52980">
    <property type="entry name" value="Restriction endonuclease-like"/>
    <property type="match status" value="1"/>
</dbReference>
<dbReference type="EMBL" id="JAUSWP010000001">
    <property type="protein sequence ID" value="MDQ0567516.1"/>
    <property type="molecule type" value="Genomic_DNA"/>
</dbReference>